<feature type="domain" description="FAS1" evidence="2">
    <location>
        <begin position="22"/>
        <end position="158"/>
    </location>
</feature>
<dbReference type="Pfam" id="PF02469">
    <property type="entry name" value="Fasciclin"/>
    <property type="match status" value="1"/>
</dbReference>
<dbReference type="EMBL" id="BSNI01000002">
    <property type="protein sequence ID" value="GLQ16825.1"/>
    <property type="molecule type" value="Genomic_DNA"/>
</dbReference>
<reference evidence="3" key="2">
    <citation type="submission" date="2023-01" db="EMBL/GenBank/DDBJ databases">
        <title>Draft genome sequence of Maritalea porphyrae strain NBRC 107169.</title>
        <authorList>
            <person name="Sun Q."/>
            <person name="Mori K."/>
        </authorList>
    </citation>
    <scope>NUCLEOTIDE SEQUENCE</scope>
    <source>
        <strain evidence="3">NBRC 107169</strain>
    </source>
</reference>
<protein>
    <submittedName>
        <fullName evidence="3">Beta-Ig-H3/fasciclin</fullName>
    </submittedName>
</protein>
<keyword evidence="4" id="KW-1185">Reference proteome</keyword>
<proteinExistence type="predicted"/>
<reference evidence="3" key="1">
    <citation type="journal article" date="2014" name="Int. J. Syst. Evol. Microbiol.">
        <title>Complete genome of a new Firmicutes species belonging to the dominant human colonic microbiota ('Ruminococcus bicirculans') reveals two chromosomes and a selective capacity to utilize plant glucans.</title>
        <authorList>
            <consortium name="NISC Comparative Sequencing Program"/>
            <person name="Wegmann U."/>
            <person name="Louis P."/>
            <person name="Goesmann A."/>
            <person name="Henrissat B."/>
            <person name="Duncan S.H."/>
            <person name="Flint H.J."/>
        </authorList>
    </citation>
    <scope>NUCLEOTIDE SEQUENCE</scope>
    <source>
        <strain evidence="3">NBRC 107169</strain>
    </source>
</reference>
<dbReference type="Gene3D" id="2.30.180.10">
    <property type="entry name" value="FAS1 domain"/>
    <property type="match status" value="1"/>
</dbReference>
<evidence type="ECO:0000313" key="4">
    <source>
        <dbReference type="Proteomes" id="UP001161405"/>
    </source>
</evidence>
<dbReference type="PROSITE" id="PS50213">
    <property type="entry name" value="FAS1"/>
    <property type="match status" value="1"/>
</dbReference>
<dbReference type="RefSeq" id="WP_284362592.1">
    <property type="nucleotide sequence ID" value="NZ_BSNI01000002.1"/>
</dbReference>
<dbReference type="InterPro" id="IPR036378">
    <property type="entry name" value="FAS1_dom_sf"/>
</dbReference>
<gene>
    <name evidence="3" type="ORF">GCM10007879_10740</name>
</gene>
<dbReference type="InterPro" id="IPR000782">
    <property type="entry name" value="FAS1_domain"/>
</dbReference>
<evidence type="ECO:0000256" key="1">
    <source>
        <dbReference type="SAM" id="SignalP"/>
    </source>
</evidence>
<dbReference type="InterPro" id="IPR050904">
    <property type="entry name" value="Adhesion/Biosynth-related"/>
</dbReference>
<dbReference type="Proteomes" id="UP001161405">
    <property type="component" value="Unassembled WGS sequence"/>
</dbReference>
<dbReference type="PANTHER" id="PTHR10900:SF77">
    <property type="entry name" value="FI19380P1"/>
    <property type="match status" value="1"/>
</dbReference>
<evidence type="ECO:0000259" key="2">
    <source>
        <dbReference type="PROSITE" id="PS50213"/>
    </source>
</evidence>
<evidence type="ECO:0000313" key="3">
    <source>
        <dbReference type="EMBL" id="GLQ16825.1"/>
    </source>
</evidence>
<dbReference type="SUPFAM" id="SSF82153">
    <property type="entry name" value="FAS1 domain"/>
    <property type="match status" value="1"/>
</dbReference>
<sequence length="162" mass="16725">MRKILLSAVLGLGVISAPAAYAGNIVETAQEAGVFNTLLAAAGAAGLAGALADGENLTVFAPTDEAFAALPAGTVETLLKPENKQQLIDILSYHVLPRKFTSNMLPGRTIHVKTIKQGGDILLAVGVENGSVMIDDAKVITADIMADNGVIHVIDKVILPSD</sequence>
<keyword evidence="1" id="KW-0732">Signal</keyword>
<accession>A0ABQ5UPT8</accession>
<name>A0ABQ5UPT8_9HYPH</name>
<feature type="signal peptide" evidence="1">
    <location>
        <begin position="1"/>
        <end position="22"/>
    </location>
</feature>
<organism evidence="3 4">
    <name type="scientific">Maritalea porphyrae</name>
    <dbReference type="NCBI Taxonomy" id="880732"/>
    <lineage>
        <taxon>Bacteria</taxon>
        <taxon>Pseudomonadati</taxon>
        <taxon>Pseudomonadota</taxon>
        <taxon>Alphaproteobacteria</taxon>
        <taxon>Hyphomicrobiales</taxon>
        <taxon>Devosiaceae</taxon>
        <taxon>Maritalea</taxon>
    </lineage>
</organism>
<dbReference type="PANTHER" id="PTHR10900">
    <property type="entry name" value="PERIOSTIN-RELATED"/>
    <property type="match status" value="1"/>
</dbReference>
<comment type="caution">
    <text evidence="3">The sequence shown here is derived from an EMBL/GenBank/DDBJ whole genome shotgun (WGS) entry which is preliminary data.</text>
</comment>
<dbReference type="SMART" id="SM00554">
    <property type="entry name" value="FAS1"/>
    <property type="match status" value="1"/>
</dbReference>
<feature type="chain" id="PRO_5046853415" evidence="1">
    <location>
        <begin position="23"/>
        <end position="162"/>
    </location>
</feature>